<feature type="compositionally biased region" description="Polar residues" evidence="4">
    <location>
        <begin position="597"/>
        <end position="607"/>
    </location>
</feature>
<organism evidence="6 8">
    <name type="scientific">Auxenochlorella protothecoides</name>
    <name type="common">Green microalga</name>
    <name type="synonym">Chlorella protothecoides</name>
    <dbReference type="NCBI Taxonomy" id="3075"/>
    <lineage>
        <taxon>Eukaryota</taxon>
        <taxon>Viridiplantae</taxon>
        <taxon>Chlorophyta</taxon>
        <taxon>core chlorophytes</taxon>
        <taxon>Trebouxiophyceae</taxon>
        <taxon>Chlorellales</taxon>
        <taxon>Chlorellaceae</taxon>
        <taxon>Auxenochlorella</taxon>
    </lineage>
</organism>
<dbReference type="EMBL" id="QOKY01000133">
    <property type="protein sequence ID" value="RMZ56960.1"/>
    <property type="molecule type" value="Genomic_DNA"/>
</dbReference>
<evidence type="ECO:0000259" key="5">
    <source>
        <dbReference type="Pfam" id="PF23598"/>
    </source>
</evidence>
<feature type="domain" description="Disease resistance R13L4/SHOC-2-like LRR" evidence="5">
    <location>
        <begin position="167"/>
        <end position="273"/>
    </location>
</feature>
<dbReference type="SUPFAM" id="SSF52058">
    <property type="entry name" value="L domain-like"/>
    <property type="match status" value="1"/>
</dbReference>
<evidence type="ECO:0000256" key="1">
    <source>
        <dbReference type="ARBA" id="ARBA00004430"/>
    </source>
</evidence>
<dbReference type="PROSITE" id="PS51450">
    <property type="entry name" value="LRR"/>
    <property type="match status" value="1"/>
</dbReference>
<feature type="region of interest" description="Disordered" evidence="4">
    <location>
        <begin position="1"/>
        <end position="24"/>
    </location>
</feature>
<evidence type="ECO:0000256" key="4">
    <source>
        <dbReference type="SAM" id="MobiDB-lite"/>
    </source>
</evidence>
<dbReference type="InterPro" id="IPR032675">
    <property type="entry name" value="LRR_dom_sf"/>
</dbReference>
<dbReference type="RefSeq" id="XP_011400610.1">
    <property type="nucleotide sequence ID" value="XM_011402308.1"/>
</dbReference>
<dbReference type="GeneID" id="23617998"/>
<dbReference type="EMBL" id="KL662153">
    <property type="protein sequence ID" value="KFM27626.1"/>
    <property type="molecule type" value="Genomic_DNA"/>
</dbReference>
<keyword evidence="3" id="KW-0677">Repeat</keyword>
<dbReference type="SMART" id="SM00369">
    <property type="entry name" value="LRR_TYP"/>
    <property type="match status" value="8"/>
</dbReference>
<evidence type="ECO:0000313" key="6">
    <source>
        <dbReference type="EMBL" id="KFM27626.1"/>
    </source>
</evidence>
<reference evidence="7" key="3">
    <citation type="submission" date="2018-10" db="EMBL/GenBank/DDBJ databases">
        <authorList>
            <person name="Hovde B."/>
            <person name="Zhang X."/>
        </authorList>
    </citation>
    <scope>NUCLEOTIDE SEQUENCE [LARGE SCALE GENOMIC DNA]</scope>
    <source>
        <strain evidence="7">UTEX 25</strain>
    </source>
</reference>
<dbReference type="Proteomes" id="UP000279271">
    <property type="component" value="Unassembled WGS sequence"/>
</dbReference>
<evidence type="ECO:0000313" key="7">
    <source>
        <dbReference type="EMBL" id="RMZ56960.1"/>
    </source>
</evidence>
<keyword evidence="8" id="KW-1185">Reference proteome</keyword>
<dbReference type="AlphaFoldDB" id="A0A087SPH2"/>
<reference evidence="7" key="4">
    <citation type="submission" date="2018-11" db="EMBL/GenBank/DDBJ databases">
        <title>Characterization of plant carbon substrate utilization by Auxenochlorella protothecoides.</title>
        <authorList>
            <person name="Vogler B.W."/>
            <person name="Starkenburg S.R."/>
            <person name="Sudasinghe N."/>
            <person name="Schambach J.Y."/>
            <person name="Rollin J.A."/>
            <person name="Pattathil S."/>
            <person name="Barry A.N."/>
        </authorList>
    </citation>
    <scope>NUCLEOTIDE SEQUENCE [LARGE SCALE GENOMIC DNA]</scope>
    <source>
        <strain evidence="7">UTEX 25</strain>
    </source>
</reference>
<keyword evidence="2" id="KW-0433">Leucine-rich repeat</keyword>
<protein>
    <submittedName>
        <fullName evidence="6">Leucine-rich repeat-containing protein 40</fullName>
    </submittedName>
</protein>
<dbReference type="Proteomes" id="UP000028924">
    <property type="component" value="Unassembled WGS sequence"/>
</dbReference>
<evidence type="ECO:0000313" key="8">
    <source>
        <dbReference type="Proteomes" id="UP000028924"/>
    </source>
</evidence>
<dbReference type="PANTHER" id="PTHR48051">
    <property type="match status" value="1"/>
</dbReference>
<dbReference type="Pfam" id="PF23598">
    <property type="entry name" value="LRR_14"/>
    <property type="match status" value="1"/>
</dbReference>
<dbReference type="InterPro" id="IPR055414">
    <property type="entry name" value="LRR_R13L4/SHOC2-like"/>
</dbReference>
<gene>
    <name evidence="7" type="ORF">APUTEX25_005022</name>
    <name evidence="6" type="ORF">F751_6607</name>
</gene>
<proteinExistence type="predicted"/>
<accession>A0A087SPH2</accession>
<name>A0A087SPH2_AUXPR</name>
<dbReference type="KEGG" id="apro:F751_6607"/>
<dbReference type="eggNOG" id="KOG0619">
    <property type="taxonomic scope" value="Eukaryota"/>
</dbReference>
<reference evidence="6 8" key="1">
    <citation type="journal article" date="2014" name="BMC Genomics">
        <title>Oil accumulation mechanisms of the oleaginous microalga Chlorella protothecoides revealed through its genome, transcriptomes, and proteomes.</title>
        <authorList>
            <person name="Gao C."/>
            <person name="Wang Y."/>
            <person name="Shen Y."/>
            <person name="Yan D."/>
            <person name="He X."/>
            <person name="Dai J."/>
            <person name="Wu Q."/>
        </authorList>
    </citation>
    <scope>NUCLEOTIDE SEQUENCE [LARGE SCALE GENOMIC DNA]</scope>
    <source>
        <strain evidence="6 8">0710</strain>
    </source>
</reference>
<dbReference type="SUPFAM" id="SSF53474">
    <property type="entry name" value="alpha/beta-Hydrolases"/>
    <property type="match status" value="1"/>
</dbReference>
<dbReference type="STRING" id="3075.A0A087SPH2"/>
<dbReference type="Pfam" id="PF13855">
    <property type="entry name" value="LRR_8"/>
    <property type="match status" value="1"/>
</dbReference>
<dbReference type="PANTHER" id="PTHR48051:SF1">
    <property type="entry name" value="RAS SUPPRESSOR PROTEIN 1"/>
    <property type="match status" value="1"/>
</dbReference>
<feature type="region of interest" description="Disordered" evidence="4">
    <location>
        <begin position="577"/>
        <end position="607"/>
    </location>
</feature>
<comment type="subcellular location">
    <subcellularLocation>
        <location evidence="1">Cytoplasm</location>
        <location evidence="1">Cytoskeleton</location>
        <location evidence="1">Cilium axoneme</location>
    </subcellularLocation>
</comment>
<dbReference type="InterPro" id="IPR001611">
    <property type="entry name" value="Leu-rich_rpt"/>
</dbReference>
<reference evidence="9" key="2">
    <citation type="journal article" date="2018" name="Algal Res.">
        <title>Characterization of plant carbon substrate utilization by Auxenochlorella protothecoides.</title>
        <authorList>
            <person name="Vogler B.W."/>
            <person name="Starkenburg S.R."/>
            <person name="Sudasinghe N."/>
            <person name="Schambach J.Y."/>
            <person name="Rollin J.A."/>
            <person name="Pattathil S."/>
            <person name="Barry A.N."/>
        </authorList>
    </citation>
    <scope>NUCLEOTIDE SEQUENCE [LARGE SCALE GENOMIC DNA]</scope>
    <source>
        <strain evidence="9">UTEX 25</strain>
    </source>
</reference>
<dbReference type="InterPro" id="IPR050216">
    <property type="entry name" value="LRR_domain-containing"/>
</dbReference>
<dbReference type="GO" id="GO:0005930">
    <property type="term" value="C:axoneme"/>
    <property type="evidence" value="ECO:0007669"/>
    <property type="project" value="UniProtKB-SubCell"/>
</dbReference>
<sequence>MQRGNAASPNILGPQRRRDPPNLHQRCNGVGAAAPGQVAWEPITPKQLALKLGVAASTGKLDLSGCGLRHVPPEVFDITDLEELSLAGNGIEELPEGIASLPCLTKLQLAGNELRRLPTALTTLQDLRGLWLHGNALETLPEDLGALEALELLSLAGNALRMLPWSVGDLHALRELNLAGNALTALPGSIGGLRGLQTLSLLGNRLEAVPETLGALGALRELWLQGNPGLGALPEELGSLTALTHASAADCGLARVPGSLLALPRLRTLSLYGNRLATLPAEALQQVYYEDDEESMTTMADGGCLAHPVFCGTSLRRLWLEGNPLDAGTLASLIAGASMSQDVTVGLDESQLQHAAASVGAVPIPANVQRSEILAPGPGLFKLVRWAGLAGIPAAARPSATQGAPLAAAETLLVAFGSAPGVPNWAGALKKVAARPEVAPFDVLFVVDAARAWYHGELFGMGTGGDAGIEEYAGPLRQAASCYHRVVLLGDSMGGTAALLFAGQATKVVAFCPQVDLARSAIRPAGPAPWRAALQRRVEESVAACRGVVDVHVGTWEHDQEQVGRLAGWVEAGRCGPGPRGRTARAGPGAAPRPTPYSTTVTCLTTP</sequence>
<feature type="compositionally biased region" description="Low complexity" evidence="4">
    <location>
        <begin position="580"/>
        <end position="592"/>
    </location>
</feature>
<dbReference type="SMART" id="SM00364">
    <property type="entry name" value="LRR_BAC"/>
    <property type="match status" value="4"/>
</dbReference>
<dbReference type="OrthoDB" id="676979at2759"/>
<dbReference type="InterPro" id="IPR003591">
    <property type="entry name" value="Leu-rich_rpt_typical-subtyp"/>
</dbReference>
<evidence type="ECO:0000256" key="2">
    <source>
        <dbReference type="ARBA" id="ARBA00022614"/>
    </source>
</evidence>
<evidence type="ECO:0000256" key="3">
    <source>
        <dbReference type="ARBA" id="ARBA00022737"/>
    </source>
</evidence>
<dbReference type="Gene3D" id="3.80.10.10">
    <property type="entry name" value="Ribonuclease Inhibitor"/>
    <property type="match status" value="1"/>
</dbReference>
<evidence type="ECO:0000313" key="9">
    <source>
        <dbReference type="Proteomes" id="UP000279271"/>
    </source>
</evidence>
<dbReference type="InterPro" id="IPR029058">
    <property type="entry name" value="AB_hydrolase_fold"/>
</dbReference>